<dbReference type="OrthoDB" id="3177877at2"/>
<feature type="coiled-coil region" evidence="1">
    <location>
        <begin position="446"/>
        <end position="520"/>
    </location>
</feature>
<reference evidence="4 5" key="1">
    <citation type="submission" date="2012-08" db="EMBL/GenBank/DDBJ databases">
        <title>The Genome Sequence of Slackia piriformis YIT 12062.</title>
        <authorList>
            <consortium name="The Broad Institute Genome Sequencing Platform"/>
            <person name="Earl A."/>
            <person name="Ward D."/>
            <person name="Feldgarden M."/>
            <person name="Gevers D."/>
            <person name="Morotomi M."/>
            <person name="Walker B."/>
            <person name="Young S.K."/>
            <person name="Zeng Q."/>
            <person name="Gargeya S."/>
            <person name="Fitzgerald M."/>
            <person name="Haas B."/>
            <person name="Abouelleil A."/>
            <person name="Alvarado L."/>
            <person name="Arachchi H.M."/>
            <person name="Berlin A.M."/>
            <person name="Chapman S.B."/>
            <person name="Goldberg J."/>
            <person name="Griggs A."/>
            <person name="Gujja S."/>
            <person name="Hansen M."/>
            <person name="Howarth C."/>
            <person name="Imamovic A."/>
            <person name="Larimer J."/>
            <person name="McCowen C."/>
            <person name="Montmayeur A."/>
            <person name="Murphy C."/>
            <person name="Neiman D."/>
            <person name="Pearson M."/>
            <person name="Priest M."/>
            <person name="Roberts A."/>
            <person name="Saif S."/>
            <person name="Shea T."/>
            <person name="Sisk P."/>
            <person name="Sykes S."/>
            <person name="Wortman J."/>
            <person name="Nusbaum C."/>
            <person name="Birren B."/>
        </authorList>
    </citation>
    <scope>NUCLEOTIDE SEQUENCE [LARGE SCALE GENOMIC DNA]</scope>
    <source>
        <strain evidence="4 5">YIT 12062</strain>
    </source>
</reference>
<feature type="domain" description="YhaN AAA" evidence="3">
    <location>
        <begin position="5"/>
        <end position="186"/>
    </location>
</feature>
<dbReference type="InterPro" id="IPR038734">
    <property type="entry name" value="YhaN_AAA"/>
</dbReference>
<dbReference type="PANTHER" id="PTHR41259:SF1">
    <property type="entry name" value="DOUBLE-STRAND BREAK REPAIR RAD50 ATPASE, PUTATIVE-RELATED"/>
    <property type="match status" value="1"/>
</dbReference>
<dbReference type="PANTHER" id="PTHR41259">
    <property type="entry name" value="DOUBLE-STRAND BREAK REPAIR RAD50 ATPASE, PUTATIVE-RELATED"/>
    <property type="match status" value="1"/>
</dbReference>
<feature type="transmembrane region" description="Helical" evidence="2">
    <location>
        <begin position="359"/>
        <end position="380"/>
    </location>
</feature>
<dbReference type="EMBL" id="ADMD01000009">
    <property type="protein sequence ID" value="EJZ83140.1"/>
    <property type="molecule type" value="Genomic_DNA"/>
</dbReference>
<evidence type="ECO:0000256" key="1">
    <source>
        <dbReference type="SAM" id="Coils"/>
    </source>
</evidence>
<dbReference type="Gene3D" id="3.40.50.300">
    <property type="entry name" value="P-loop containing nucleotide triphosphate hydrolases"/>
    <property type="match status" value="2"/>
</dbReference>
<evidence type="ECO:0000259" key="3">
    <source>
        <dbReference type="Pfam" id="PF13514"/>
    </source>
</evidence>
<dbReference type="InterPro" id="IPR027417">
    <property type="entry name" value="P-loop_NTPase"/>
</dbReference>
<dbReference type="eggNOG" id="COG4717">
    <property type="taxonomic scope" value="Bacteria"/>
</dbReference>
<dbReference type="HOGENOM" id="CLU_377548_0_0_11"/>
<dbReference type="InParanoid" id="K0Z6W1"/>
<keyword evidence="2" id="KW-1133">Transmembrane helix</keyword>
<dbReference type="Pfam" id="PF13514">
    <property type="entry name" value="AAA_27"/>
    <property type="match status" value="1"/>
</dbReference>
<proteinExistence type="predicted"/>
<keyword evidence="2" id="KW-0472">Membrane</keyword>
<name>K0Z6W1_9ACTN</name>
<dbReference type="SUPFAM" id="SSF52540">
    <property type="entry name" value="P-loop containing nucleoside triphosphate hydrolases"/>
    <property type="match status" value="1"/>
</dbReference>
<sequence>MSRLHLDRIHIQAFGKFFDKNIGPFSSGLNVVYGENEAGKTTINAFVGGVLFGWEDARGQKNTYKPPFAQRSGTLRFVDEEGCFHEVSRTRNADGLSCSSAEAKSIAESLDKETFKTMFSLDSDELRSLGSAANMTSKLLTAGSGTEISPAEALRAIDESIAARTSRSASAKHSLVRIQAEEDECKRRLALAREESDRFKKEGEEYEGLLRRKDERLVEIGKLNARVELLGACEAEIRRTEERIDASTEEIARCNRSLDEAAAGVRALRQRGGVYAADESSEATVLRRLEGLEKESVRLERRIESAQDAFDRARAQAEACDEQDTAAFSKSDKAILACCIVLFLAGAATAVKGLSGSDAFLLCVGVAVGACAVGVGSFLFSQRKKKSRAASAKKGEGEVSKARRVLEVCEQDELMFSLRVQEELDAMGLAEAQGSIRNARIIMERSRSQLSELRGIEERIRALEARKTAEHETLDREEARRCEFFRRVECAEDQGLEGVHQALEEALEERDVLLESMRRNDIRLGELRQCLFDAERSREFDLLKTQRAQIITRKNEEAENLAKLLLARRVLARAIEEWKSESVPEVYARASHLLSLMTGGTWVEIRMKDDGRLVAVDVSRGEREPRFLSMGTCQQLYLALRIALLECVEGVGNAVPVLADDILVNFDDERRKGAVRALSELAEKRQVILFTCHKEIVEAVRQYADGHTMVAL</sequence>
<keyword evidence="5" id="KW-1185">Reference proteome</keyword>
<keyword evidence="1" id="KW-0175">Coiled coil</keyword>
<dbReference type="Proteomes" id="UP000006069">
    <property type="component" value="Unassembled WGS sequence"/>
</dbReference>
<gene>
    <name evidence="4" type="ORF">HMPREF9451_01657</name>
</gene>
<dbReference type="PATRIC" id="fig|742818.3.peg.1742"/>
<dbReference type="RefSeq" id="WP_009139838.1">
    <property type="nucleotide sequence ID" value="NZ_JH815199.1"/>
</dbReference>
<evidence type="ECO:0000313" key="4">
    <source>
        <dbReference type="EMBL" id="EJZ83140.1"/>
    </source>
</evidence>
<feature type="coiled-coil region" evidence="1">
    <location>
        <begin position="230"/>
        <end position="257"/>
    </location>
</feature>
<evidence type="ECO:0000256" key="2">
    <source>
        <dbReference type="SAM" id="Phobius"/>
    </source>
</evidence>
<feature type="transmembrane region" description="Helical" evidence="2">
    <location>
        <begin position="334"/>
        <end position="353"/>
    </location>
</feature>
<organism evidence="4 5">
    <name type="scientific">Slackia piriformis YIT 12062</name>
    <dbReference type="NCBI Taxonomy" id="742818"/>
    <lineage>
        <taxon>Bacteria</taxon>
        <taxon>Bacillati</taxon>
        <taxon>Actinomycetota</taxon>
        <taxon>Coriobacteriia</taxon>
        <taxon>Eggerthellales</taxon>
        <taxon>Eggerthellaceae</taxon>
        <taxon>Slackia</taxon>
    </lineage>
</organism>
<feature type="coiled-coil region" evidence="1">
    <location>
        <begin position="175"/>
        <end position="202"/>
    </location>
</feature>
<accession>K0Z6W1</accession>
<keyword evidence="2" id="KW-0812">Transmembrane</keyword>
<comment type="caution">
    <text evidence="4">The sequence shown here is derived from an EMBL/GenBank/DDBJ whole genome shotgun (WGS) entry which is preliminary data.</text>
</comment>
<protein>
    <recommendedName>
        <fullName evidence="3">YhaN AAA domain-containing protein</fullName>
    </recommendedName>
</protein>
<evidence type="ECO:0000313" key="5">
    <source>
        <dbReference type="Proteomes" id="UP000006069"/>
    </source>
</evidence>
<dbReference type="AlphaFoldDB" id="K0Z6W1"/>
<feature type="coiled-coil region" evidence="1">
    <location>
        <begin position="282"/>
        <end position="323"/>
    </location>
</feature>